<organism evidence="3">
    <name type="scientific">Mammaliicoccus phage MSShimriz1</name>
    <dbReference type="NCBI Taxonomy" id="3230127"/>
    <lineage>
        <taxon>Viruses</taxon>
    </lineage>
</organism>
<dbReference type="InterPro" id="IPR038729">
    <property type="entry name" value="Rad50/SbcC_AAA"/>
</dbReference>
<dbReference type="SUPFAM" id="SSF52540">
    <property type="entry name" value="P-loop containing nucleoside triphosphate hydrolases"/>
    <property type="match status" value="1"/>
</dbReference>
<dbReference type="GO" id="GO:0004519">
    <property type="term" value="F:endonuclease activity"/>
    <property type="evidence" value="ECO:0007669"/>
    <property type="project" value="UniProtKB-KW"/>
</dbReference>
<dbReference type="GO" id="GO:0016887">
    <property type="term" value="F:ATP hydrolysis activity"/>
    <property type="evidence" value="ECO:0007669"/>
    <property type="project" value="InterPro"/>
</dbReference>
<dbReference type="Pfam" id="PF13476">
    <property type="entry name" value="AAA_23"/>
    <property type="match status" value="1"/>
</dbReference>
<keyword evidence="3" id="KW-0378">Hydrolase</keyword>
<evidence type="ECO:0000259" key="2">
    <source>
        <dbReference type="Pfam" id="PF13476"/>
    </source>
</evidence>
<dbReference type="GO" id="GO:0006302">
    <property type="term" value="P:double-strand break repair"/>
    <property type="evidence" value="ECO:0007669"/>
    <property type="project" value="InterPro"/>
</dbReference>
<dbReference type="PANTHER" id="PTHR32114:SF2">
    <property type="entry name" value="ABC TRANSPORTER ABCH.3"/>
    <property type="match status" value="1"/>
</dbReference>
<reference evidence="3" key="1">
    <citation type="submission" date="2024-06" db="EMBL/GenBank/DDBJ databases">
        <authorList>
            <person name="Ashkenazi R."/>
            <person name="Lipszyc R.R."/>
            <person name="Braunstein R."/>
            <person name="Yerushalmy O."/>
            <person name="Alkalay-Oren S."/>
            <person name="Coppenhagn-Glazer S."/>
            <person name="Hazan R."/>
        </authorList>
    </citation>
    <scope>NUCLEOTIDE SEQUENCE</scope>
</reference>
<protein>
    <submittedName>
        <fullName evidence="3">SbcC-like subunit of palindrome specific endonuclease</fullName>
    </submittedName>
</protein>
<proteinExistence type="predicted"/>
<dbReference type="PANTHER" id="PTHR32114">
    <property type="entry name" value="ABC TRANSPORTER ABCH.3"/>
    <property type="match status" value="1"/>
</dbReference>
<keyword evidence="3" id="KW-0540">Nuclease</keyword>
<accession>A0AAU8GTB2</accession>
<feature type="coiled-coil region" evidence="1">
    <location>
        <begin position="342"/>
        <end position="418"/>
    </location>
</feature>
<name>A0AAU8GTB2_9VIRU</name>
<keyword evidence="1" id="KW-0175">Coiled coil</keyword>
<evidence type="ECO:0000313" key="3">
    <source>
        <dbReference type="EMBL" id="XCH45103.1"/>
    </source>
</evidence>
<dbReference type="EMBL" id="PP931174">
    <property type="protein sequence ID" value="XCH45103.1"/>
    <property type="molecule type" value="Genomic_DNA"/>
</dbReference>
<dbReference type="Gene3D" id="1.10.287.510">
    <property type="entry name" value="Helix hairpin bin"/>
    <property type="match status" value="1"/>
</dbReference>
<sequence>MVVFKRVEMKNFMAVKEATLDLDNRGLVLIEGKNKSNDSFTSNGASKTTLITSITYALYGKTEKGLKADEVVNRTEKKNTYVKLTFFVGDDAYRIERYRKDKTYKNKVLLFCNDKEITGSTNDVTDKAIQDLFGIEFNTYVNAIMYGQGDIPMFSQATDKGKKEILESITNVEVYKKAQDVAKEKIKEIEQEQQSKESDINQLKFKVSMLEEQYDKDLDYYNSVMEQKKQEEESIEQAKKEAEKQREEISKQIEEVKNNIPQVEETEFEFSDSYYKAQEAINKLETHKKDKLLPAEQEVTTTFNIIKYDITELNKKHSQLDTSDHCPVCGSPIDNSHKVKEQDSIQEQLEVKKKQLEQYQEALNKIEDKKLELESKKEKIQNIMQVEEEDKNKHQQEIQEQYRKQQSYYAKISELENKKNSITDPVLNDYSYIKKPDKEEHKKGVTFINLTIDKLSEDVLQLESNKVQYQQAVEAFGNKGIRSVVLDFITPFLNEKANEYLQVLSGSDISVEFQTQVENTKGELKDKFDVIVTNSNGGTSYKSNSAGEQKRIDLAISFAIQDLIMSKDDISTNIALYDECFDGLDTVGCENVIKLLKDRLKTVGTIFVITHSESLKPLFENVITMVKEDGVSRLEKENRNEVKN</sequence>
<feature type="coiled-coil region" evidence="1">
    <location>
        <begin position="172"/>
        <end position="266"/>
    </location>
</feature>
<dbReference type="InterPro" id="IPR027417">
    <property type="entry name" value="P-loop_NTPase"/>
</dbReference>
<evidence type="ECO:0000256" key="1">
    <source>
        <dbReference type="SAM" id="Coils"/>
    </source>
</evidence>
<feature type="domain" description="Rad50/SbcC-type AAA" evidence="2">
    <location>
        <begin position="6"/>
        <end position="213"/>
    </location>
</feature>
<dbReference type="Gene3D" id="3.40.50.300">
    <property type="entry name" value="P-loop containing nucleotide triphosphate hydrolases"/>
    <property type="match status" value="2"/>
</dbReference>
<dbReference type="CDD" id="cd00267">
    <property type="entry name" value="ABC_ATPase"/>
    <property type="match status" value="1"/>
</dbReference>
<keyword evidence="3" id="KW-0255">Endonuclease</keyword>